<sequence>MESLAALGLAANIVQFVHFGAALLSETSERYHATAGALIGNEELETLANNVKELSVGLDTPLAGLGSPHLESQLRKISKECTKVSQDLIAVLNDLRVKGQHRRWESLKQAAKSLRYEKRIEYLKKKLDDLQNGLVLCLMVMMKDQHSNIHTTLQKLLQQHERMEISGADKLQKLREDLVAMLQDAELQAPKGFAQISRYIKDGFSELIDENKRAATTQSILKSLKYDQMTARQGSIEDAHKRTFDWIFQDTSKDQLQAPSFLKWLSTGDGIYWIAGRAGSGKSTLMKYLFQHPKTKSNLEHWSKSKSLVMASHFFWVAGSKMQKSQEGLLCSLLHNIFTRCPKLIPSLVPSRWEQAHSDTKSREPWTRAELLEAFECLQKQNDIPVKFCFFVDGLDEYEGDHGEILRILEQFATSPDIKVCVSSRPWNVFEKALGANSDAKLHLEDLTRDDIRLYVQDNLKQDERFEALEEDGETSKMVLITEIVDLAHGVFLWVVLVVRDLLRGLSNDDTVSLLKKRLYSLPPTLETYFKSMLDRIDTVYREQTAQILLLALEPHRILTLVTLSFLDQHGTRYAIERPIQDSSDSQLQKICFRTRTRVQARCSDLVVIAPIKPNYYREPRVRFLHRTVRDFLLTRDIQEYLLEQLCSPFDTREY</sequence>
<accession>A0A2V1DSY8</accession>
<dbReference type="Proteomes" id="UP000244855">
    <property type="component" value="Unassembled WGS sequence"/>
</dbReference>
<dbReference type="Pfam" id="PF25053">
    <property type="entry name" value="DUF7791"/>
    <property type="match status" value="1"/>
</dbReference>
<name>A0A2V1DSY8_9PLEO</name>
<dbReference type="InterPro" id="IPR056693">
    <property type="entry name" value="DUF7791"/>
</dbReference>
<evidence type="ECO:0000313" key="4">
    <source>
        <dbReference type="EMBL" id="PVI00440.1"/>
    </source>
</evidence>
<feature type="domain" description="Nephrocystin 3-like N-terminal" evidence="2">
    <location>
        <begin position="251"/>
        <end position="425"/>
    </location>
</feature>
<keyword evidence="1" id="KW-0677">Repeat</keyword>
<dbReference type="OrthoDB" id="443402at2759"/>
<feature type="domain" description="DUF7791" evidence="3">
    <location>
        <begin position="536"/>
        <end position="654"/>
    </location>
</feature>
<reference evidence="4 5" key="1">
    <citation type="journal article" date="2018" name="Sci. Rep.">
        <title>Comparative genomics provides insights into the lifestyle and reveals functional heterogeneity of dark septate endophytic fungi.</title>
        <authorList>
            <person name="Knapp D.G."/>
            <person name="Nemeth J.B."/>
            <person name="Barry K."/>
            <person name="Hainaut M."/>
            <person name="Henrissat B."/>
            <person name="Johnson J."/>
            <person name="Kuo A."/>
            <person name="Lim J.H.P."/>
            <person name="Lipzen A."/>
            <person name="Nolan M."/>
            <person name="Ohm R.A."/>
            <person name="Tamas L."/>
            <person name="Grigoriev I.V."/>
            <person name="Spatafora J.W."/>
            <person name="Nagy L.G."/>
            <person name="Kovacs G.M."/>
        </authorList>
    </citation>
    <scope>NUCLEOTIDE SEQUENCE [LARGE SCALE GENOMIC DNA]</scope>
    <source>
        <strain evidence="4 5">DSE2036</strain>
    </source>
</reference>
<evidence type="ECO:0000313" key="5">
    <source>
        <dbReference type="Proteomes" id="UP000244855"/>
    </source>
</evidence>
<dbReference type="InterPro" id="IPR027417">
    <property type="entry name" value="P-loop_NTPase"/>
</dbReference>
<dbReference type="Pfam" id="PF24883">
    <property type="entry name" value="NPHP3_N"/>
    <property type="match status" value="1"/>
</dbReference>
<gene>
    <name evidence="4" type="ORF">DM02DRAFT_473949</name>
</gene>
<keyword evidence="5" id="KW-1185">Reference proteome</keyword>
<organism evidence="4 5">
    <name type="scientific">Periconia macrospinosa</name>
    <dbReference type="NCBI Taxonomy" id="97972"/>
    <lineage>
        <taxon>Eukaryota</taxon>
        <taxon>Fungi</taxon>
        <taxon>Dikarya</taxon>
        <taxon>Ascomycota</taxon>
        <taxon>Pezizomycotina</taxon>
        <taxon>Dothideomycetes</taxon>
        <taxon>Pleosporomycetidae</taxon>
        <taxon>Pleosporales</taxon>
        <taxon>Massarineae</taxon>
        <taxon>Periconiaceae</taxon>
        <taxon>Periconia</taxon>
    </lineage>
</organism>
<evidence type="ECO:0000256" key="1">
    <source>
        <dbReference type="ARBA" id="ARBA00022737"/>
    </source>
</evidence>
<dbReference type="AlphaFoldDB" id="A0A2V1DSY8"/>
<dbReference type="SUPFAM" id="SSF52540">
    <property type="entry name" value="P-loop containing nucleoside triphosphate hydrolases"/>
    <property type="match status" value="1"/>
</dbReference>
<dbReference type="PANTHER" id="PTHR10039:SF5">
    <property type="entry name" value="NACHT DOMAIN-CONTAINING PROTEIN"/>
    <property type="match status" value="1"/>
</dbReference>
<dbReference type="InterPro" id="IPR056884">
    <property type="entry name" value="NPHP3-like_N"/>
</dbReference>
<dbReference type="STRING" id="97972.A0A2V1DSY8"/>
<proteinExistence type="predicted"/>
<evidence type="ECO:0000259" key="2">
    <source>
        <dbReference type="Pfam" id="PF24883"/>
    </source>
</evidence>
<dbReference type="EMBL" id="KZ805373">
    <property type="protein sequence ID" value="PVI00440.1"/>
    <property type="molecule type" value="Genomic_DNA"/>
</dbReference>
<feature type="non-terminal residue" evidence="4">
    <location>
        <position position="655"/>
    </location>
</feature>
<dbReference type="Gene3D" id="3.40.50.300">
    <property type="entry name" value="P-loop containing nucleotide triphosphate hydrolases"/>
    <property type="match status" value="1"/>
</dbReference>
<evidence type="ECO:0000259" key="3">
    <source>
        <dbReference type="Pfam" id="PF25053"/>
    </source>
</evidence>
<dbReference type="PANTHER" id="PTHR10039">
    <property type="entry name" value="AMELOGENIN"/>
    <property type="match status" value="1"/>
</dbReference>
<protein>
    <submittedName>
        <fullName evidence="4">Uncharacterized protein</fullName>
    </submittedName>
</protein>